<dbReference type="EMBL" id="PYSW02000011">
    <property type="protein sequence ID" value="KAG2387944.1"/>
    <property type="molecule type" value="Genomic_DNA"/>
</dbReference>
<gene>
    <name evidence="1" type="ORF">C9374_000794</name>
</gene>
<accession>A0AA88GXK1</accession>
<dbReference type="GeneID" id="68093250"/>
<comment type="caution">
    <text evidence="1">The sequence shown here is derived from an EMBL/GenBank/DDBJ whole genome shotgun (WGS) entry which is preliminary data.</text>
</comment>
<dbReference type="RefSeq" id="XP_044551936.1">
    <property type="nucleotide sequence ID" value="XM_044697960.1"/>
</dbReference>
<reference evidence="1 2" key="1">
    <citation type="journal article" date="2018" name="BMC Genomics">
        <title>The genome of Naegleria lovaniensis, the basis for a comparative approach to unravel pathogenicity factors of the human pathogenic amoeba N. fowleri.</title>
        <authorList>
            <person name="Liechti N."/>
            <person name="Schurch N."/>
            <person name="Bruggmann R."/>
            <person name="Wittwer M."/>
        </authorList>
    </citation>
    <scope>NUCLEOTIDE SEQUENCE [LARGE SCALE GENOMIC DNA]</scope>
    <source>
        <strain evidence="1 2">ATCC 30569</strain>
    </source>
</reference>
<name>A0AA88GXK1_NAELO</name>
<dbReference type="AlphaFoldDB" id="A0AA88GXK1"/>
<proteinExistence type="predicted"/>
<keyword evidence="2" id="KW-1185">Reference proteome</keyword>
<dbReference type="Proteomes" id="UP000816034">
    <property type="component" value="Unassembled WGS sequence"/>
</dbReference>
<evidence type="ECO:0000313" key="2">
    <source>
        <dbReference type="Proteomes" id="UP000816034"/>
    </source>
</evidence>
<evidence type="ECO:0000313" key="1">
    <source>
        <dbReference type="EMBL" id="KAG2387944.1"/>
    </source>
</evidence>
<organism evidence="1 2">
    <name type="scientific">Naegleria lovaniensis</name>
    <name type="common">Amoeba</name>
    <dbReference type="NCBI Taxonomy" id="51637"/>
    <lineage>
        <taxon>Eukaryota</taxon>
        <taxon>Discoba</taxon>
        <taxon>Heterolobosea</taxon>
        <taxon>Tetramitia</taxon>
        <taxon>Eutetramitia</taxon>
        <taxon>Vahlkampfiidae</taxon>
        <taxon>Naegleria</taxon>
    </lineage>
</organism>
<protein>
    <submittedName>
        <fullName evidence="1">Uncharacterized protein</fullName>
    </submittedName>
</protein>
<sequence length="220" mass="25023">MRKSIITASRTFTSSLRASTTTIQCSLFHTSNRSNSFNFADEDVKIQTVFKPEHAQKIVNWAYDGAWDKIADFKKELEGKKSYGNEALECAETKDYKRLVSLKQYFDANDLLEIDDVVKFIVAFGKLGSVPDAEVVYEYYLQKKAGTDREVVCLRNAMLFAYLENGEEERAQNFFVNYPVAPTVATYDLVMKHSWKNYPTKVYDHLRVLTGIAGASSSSQ</sequence>